<keyword evidence="2" id="KW-1185">Reference proteome</keyword>
<organism evidence="1">
    <name type="scientific">Oryza nivara</name>
    <name type="common">Indian wild rice</name>
    <name type="synonym">Oryza sativa f. spontanea</name>
    <dbReference type="NCBI Taxonomy" id="4536"/>
    <lineage>
        <taxon>Eukaryota</taxon>
        <taxon>Viridiplantae</taxon>
        <taxon>Streptophyta</taxon>
        <taxon>Embryophyta</taxon>
        <taxon>Tracheophyta</taxon>
        <taxon>Spermatophyta</taxon>
        <taxon>Magnoliopsida</taxon>
        <taxon>Liliopsida</taxon>
        <taxon>Poales</taxon>
        <taxon>Poaceae</taxon>
        <taxon>BOP clade</taxon>
        <taxon>Oryzoideae</taxon>
        <taxon>Oryzeae</taxon>
        <taxon>Oryzinae</taxon>
        <taxon>Oryza</taxon>
    </lineage>
</organism>
<proteinExistence type="predicted"/>
<sequence length="80" mass="8747">MARPPGFQSCGCGIRSGKAAARPAAMAQRGRRAAQEEQSCCAYNTGEDSTIKCTMTQFEDQFSAIKPDGIQVRCHKEYEI</sequence>
<evidence type="ECO:0000313" key="1">
    <source>
        <dbReference type="EnsemblPlants" id="ONIVA08G19650.1"/>
    </source>
</evidence>
<dbReference type="EnsemblPlants" id="ONIVA08G19650.1">
    <property type="protein sequence ID" value="ONIVA08G19650.1"/>
    <property type="gene ID" value="ONIVA08G19650"/>
</dbReference>
<protein>
    <submittedName>
        <fullName evidence="1">Uncharacterized protein</fullName>
    </submittedName>
</protein>
<dbReference type="Proteomes" id="UP000006591">
    <property type="component" value="Chromosome 8"/>
</dbReference>
<dbReference type="Gramene" id="ONIVA08G19650.1">
    <property type="protein sequence ID" value="ONIVA08G19650.1"/>
    <property type="gene ID" value="ONIVA08G19650"/>
</dbReference>
<name>A0A0E0ID74_ORYNI</name>
<dbReference type="HOGENOM" id="CLU_2593916_0_0_1"/>
<reference evidence="1" key="1">
    <citation type="submission" date="2015-04" db="UniProtKB">
        <authorList>
            <consortium name="EnsemblPlants"/>
        </authorList>
    </citation>
    <scope>IDENTIFICATION</scope>
    <source>
        <strain evidence="1">SL10</strain>
    </source>
</reference>
<accession>A0A0E0ID74</accession>
<dbReference type="AlphaFoldDB" id="A0A0E0ID74"/>
<evidence type="ECO:0000313" key="2">
    <source>
        <dbReference type="Proteomes" id="UP000006591"/>
    </source>
</evidence>
<reference evidence="1" key="2">
    <citation type="submission" date="2018-04" db="EMBL/GenBank/DDBJ databases">
        <title>OnivRS2 (Oryza nivara Reference Sequence Version 2).</title>
        <authorList>
            <person name="Zhang J."/>
            <person name="Kudrna D."/>
            <person name="Lee S."/>
            <person name="Talag J."/>
            <person name="Rajasekar S."/>
            <person name="Welchert J."/>
            <person name="Hsing Y.-I."/>
            <person name="Wing R.A."/>
        </authorList>
    </citation>
    <scope>NUCLEOTIDE SEQUENCE [LARGE SCALE GENOMIC DNA]</scope>
    <source>
        <strain evidence="1">SL10</strain>
    </source>
</reference>